<dbReference type="SUPFAM" id="SSF54523">
    <property type="entry name" value="Pili subunits"/>
    <property type="match status" value="1"/>
</dbReference>
<evidence type="ECO:0000256" key="4">
    <source>
        <dbReference type="ARBA" id="ARBA00022475"/>
    </source>
</evidence>
<dbReference type="InterPro" id="IPR013545">
    <property type="entry name" value="T2SS_protein-GspG_C"/>
</dbReference>
<dbReference type="PRINTS" id="PR00813">
    <property type="entry name" value="BCTERIALGSPG"/>
</dbReference>
<feature type="transmembrane region" description="Helical" evidence="10">
    <location>
        <begin position="20"/>
        <end position="42"/>
    </location>
</feature>
<accession>A0ABU1JUG6</accession>
<keyword evidence="8 10" id="KW-1133">Transmembrane helix</keyword>
<dbReference type="EMBL" id="JAVDPW010000008">
    <property type="protein sequence ID" value="MDR6292252.1"/>
    <property type="molecule type" value="Genomic_DNA"/>
</dbReference>
<protein>
    <recommendedName>
        <fullName evidence="3">Type II secretion system core protein G</fullName>
    </recommendedName>
</protein>
<comment type="similarity">
    <text evidence="2">Belongs to the GSP G family.</text>
</comment>
<gene>
    <name evidence="12" type="ORF">E9232_004790</name>
</gene>
<feature type="domain" description="Type II secretion system protein GspG C-terminal" evidence="11">
    <location>
        <begin position="45"/>
        <end position="152"/>
    </location>
</feature>
<dbReference type="Pfam" id="PF08334">
    <property type="entry name" value="T2SSG"/>
    <property type="match status" value="1"/>
</dbReference>
<dbReference type="Proteomes" id="UP001262410">
    <property type="component" value="Unassembled WGS sequence"/>
</dbReference>
<comment type="subcellular location">
    <subcellularLocation>
        <location evidence="1">Cell inner membrane</location>
        <topology evidence="1">Single-pass membrane protein</topology>
    </subcellularLocation>
</comment>
<reference evidence="12 13" key="1">
    <citation type="submission" date="2023-07" db="EMBL/GenBank/DDBJ databases">
        <title>Sorghum-associated microbial communities from plants grown in Nebraska, USA.</title>
        <authorList>
            <person name="Schachtman D."/>
        </authorList>
    </citation>
    <scope>NUCLEOTIDE SEQUENCE [LARGE SCALE GENOMIC DNA]</scope>
    <source>
        <strain evidence="12 13">584</strain>
    </source>
</reference>
<evidence type="ECO:0000256" key="6">
    <source>
        <dbReference type="ARBA" id="ARBA00022519"/>
    </source>
</evidence>
<comment type="caution">
    <text evidence="12">The sequence shown here is derived from an EMBL/GenBank/DDBJ whole genome shotgun (WGS) entry which is preliminary data.</text>
</comment>
<evidence type="ECO:0000256" key="7">
    <source>
        <dbReference type="ARBA" id="ARBA00022692"/>
    </source>
</evidence>
<dbReference type="PROSITE" id="PS00409">
    <property type="entry name" value="PROKAR_NTER_METHYL"/>
    <property type="match status" value="1"/>
</dbReference>
<keyword evidence="6" id="KW-0997">Cell inner membrane</keyword>
<dbReference type="InterPro" id="IPR045584">
    <property type="entry name" value="Pilin-like"/>
</dbReference>
<dbReference type="InterPro" id="IPR012902">
    <property type="entry name" value="N_methyl_site"/>
</dbReference>
<dbReference type="PANTHER" id="PTHR30093:SF45">
    <property type="entry name" value="TYPE II SECRETION SYSTEM CORE PROTEIN G"/>
    <property type="match status" value="1"/>
</dbReference>
<evidence type="ECO:0000256" key="2">
    <source>
        <dbReference type="ARBA" id="ARBA00009984"/>
    </source>
</evidence>
<evidence type="ECO:0000259" key="11">
    <source>
        <dbReference type="Pfam" id="PF08334"/>
    </source>
</evidence>
<evidence type="ECO:0000256" key="1">
    <source>
        <dbReference type="ARBA" id="ARBA00004377"/>
    </source>
</evidence>
<dbReference type="PANTHER" id="PTHR30093">
    <property type="entry name" value="GENERAL SECRETION PATHWAY PROTEIN G"/>
    <property type="match status" value="1"/>
</dbReference>
<dbReference type="RefSeq" id="WP_309798198.1">
    <property type="nucleotide sequence ID" value="NZ_JAVDPW010000008.1"/>
</dbReference>
<evidence type="ECO:0000313" key="13">
    <source>
        <dbReference type="Proteomes" id="UP001262410"/>
    </source>
</evidence>
<keyword evidence="7 10" id="KW-0812">Transmembrane</keyword>
<evidence type="ECO:0000256" key="8">
    <source>
        <dbReference type="ARBA" id="ARBA00022989"/>
    </source>
</evidence>
<dbReference type="Gene3D" id="3.30.700.10">
    <property type="entry name" value="Glycoprotein, Type 4 Pilin"/>
    <property type="match status" value="1"/>
</dbReference>
<name>A0ABU1JUG6_9PROT</name>
<evidence type="ECO:0000256" key="9">
    <source>
        <dbReference type="ARBA" id="ARBA00023136"/>
    </source>
</evidence>
<organism evidence="12 13">
    <name type="scientific">Inquilinus ginsengisoli</name>
    <dbReference type="NCBI Taxonomy" id="363840"/>
    <lineage>
        <taxon>Bacteria</taxon>
        <taxon>Pseudomonadati</taxon>
        <taxon>Pseudomonadota</taxon>
        <taxon>Alphaproteobacteria</taxon>
        <taxon>Rhodospirillales</taxon>
        <taxon>Rhodospirillaceae</taxon>
        <taxon>Inquilinus</taxon>
    </lineage>
</organism>
<keyword evidence="13" id="KW-1185">Reference proteome</keyword>
<keyword evidence="9 10" id="KW-0472">Membrane</keyword>
<evidence type="ECO:0000256" key="3">
    <source>
        <dbReference type="ARBA" id="ARBA00020042"/>
    </source>
</evidence>
<dbReference type="NCBIfam" id="TIGR02532">
    <property type="entry name" value="IV_pilin_GFxxxE"/>
    <property type="match status" value="1"/>
</dbReference>
<evidence type="ECO:0000256" key="5">
    <source>
        <dbReference type="ARBA" id="ARBA00022481"/>
    </source>
</evidence>
<proteinExistence type="inferred from homology"/>
<dbReference type="Pfam" id="PF07963">
    <property type="entry name" value="N_methyl"/>
    <property type="match status" value="1"/>
</dbReference>
<keyword evidence="5" id="KW-0488">Methylation</keyword>
<keyword evidence="4" id="KW-1003">Cell membrane</keyword>
<dbReference type="NCBIfam" id="TIGR01710">
    <property type="entry name" value="typeII_sec_gspG"/>
    <property type="match status" value="1"/>
</dbReference>
<dbReference type="InterPro" id="IPR010054">
    <property type="entry name" value="Type2_sec_GspG"/>
</dbReference>
<evidence type="ECO:0000313" key="12">
    <source>
        <dbReference type="EMBL" id="MDR6292252.1"/>
    </source>
</evidence>
<evidence type="ECO:0000256" key="10">
    <source>
        <dbReference type="SAM" id="Phobius"/>
    </source>
</evidence>
<dbReference type="InterPro" id="IPR000983">
    <property type="entry name" value="Bac_GSPG_pilin"/>
</dbReference>
<sequence length="152" mass="16071">MQNTPHDTPALPAAAEPDRQAGFTLIELLVVLVILGLLAGLVGPRVLAYLGGARSDSARLQIENFKSALDLYAIDVGGYPTTSQGLKALLVSPGGLRGWNGPYLRTTDLPQDPWGVAYGYRAPGQHGAFDLYSFGADKREGGSGDDADITSW</sequence>